<dbReference type="AlphaFoldDB" id="A0A7Y3RP19"/>
<dbReference type="PANTHER" id="PTHR33619:SF3">
    <property type="entry name" value="POLYSACCHARIDE EXPORT PROTEIN GFCE-RELATED"/>
    <property type="match status" value="1"/>
</dbReference>
<organism evidence="5 6">
    <name type="scientific">Parvularcula mediterranea</name>
    <dbReference type="NCBI Taxonomy" id="2732508"/>
    <lineage>
        <taxon>Bacteria</taxon>
        <taxon>Pseudomonadati</taxon>
        <taxon>Pseudomonadota</taxon>
        <taxon>Alphaproteobacteria</taxon>
        <taxon>Parvularculales</taxon>
        <taxon>Parvularculaceae</taxon>
        <taxon>Parvularcula</taxon>
    </lineage>
</organism>
<dbReference type="Pfam" id="PF10531">
    <property type="entry name" value="SLBB"/>
    <property type="match status" value="1"/>
</dbReference>
<evidence type="ECO:0000259" key="3">
    <source>
        <dbReference type="Pfam" id="PF02563"/>
    </source>
</evidence>
<sequence length="573" mass="61451">MTARLLGLLFALSVALGSAFAQTNPLGGLSASQRQALEQRTQQATQQGVLIQQGVASQQGEAAAEERAFDLLSEFSEDANLPMFGSQLFNRPPAASRSAADSSYQLMTGDRIAVRAFGAYNADIVSDIDANGFLFIPEVGPVNLAGRRVAGLQSTIEQAVRRTFTDNVRVYATLLTPGTVSIYVSGDVPRPGRYIGGSNDDVLYFLGLAGGPHQERGSYRDIRVMRNGELVARTDLYAFLLSGQEPDIDLRSGDVIFVTQRGPVVSASGDVSAPFAYEMLGTRTGGALIDLVRPDVSVTNVTLTGTRDREPFKRYFTLDQFRSFPLQTADNVRFSSNAFGDDIAVAVQTTSPDVEAVYILPRKAKLSELLSLMSLDTNLVDPNSIHVNRLSVAEQQKAALESSLARLERSAYLATSISNEAAALNRAQASAISAFVSRARRAEPAGTITVMENGQLNDLALEDGDVVVIPDKTDVILVAGEVMSPGAFVAGRRERVGDYVERAGGFQSQANKREFVLIKRSGAALRVGSRHIPEAGDQILVLPKTGGNAFVLAKDITQIIFQLALSTATVARL</sequence>
<evidence type="ECO:0000256" key="1">
    <source>
        <dbReference type="ARBA" id="ARBA00022729"/>
    </source>
</evidence>
<proteinExistence type="predicted"/>
<dbReference type="InterPro" id="IPR019554">
    <property type="entry name" value="Soluble_ligand-bd"/>
</dbReference>
<dbReference type="InterPro" id="IPR049712">
    <property type="entry name" value="Poly_export"/>
</dbReference>
<accession>A0A7Y3RP19</accession>
<dbReference type="EMBL" id="JABFCX010000003">
    <property type="protein sequence ID" value="NNU16767.1"/>
    <property type="molecule type" value="Genomic_DNA"/>
</dbReference>
<keyword evidence="6" id="KW-1185">Reference proteome</keyword>
<gene>
    <name evidence="5" type="ORF">HK107_10590</name>
</gene>
<comment type="caution">
    <text evidence="5">The sequence shown here is derived from an EMBL/GenBank/DDBJ whole genome shotgun (WGS) entry which is preliminary data.</text>
</comment>
<feature type="signal peptide" evidence="2">
    <location>
        <begin position="1"/>
        <end position="21"/>
    </location>
</feature>
<dbReference type="Gene3D" id="3.10.560.10">
    <property type="entry name" value="Outer membrane lipoprotein wza domain like"/>
    <property type="match status" value="3"/>
</dbReference>
<evidence type="ECO:0000313" key="6">
    <source>
        <dbReference type="Proteomes" id="UP000536835"/>
    </source>
</evidence>
<keyword evidence="1 2" id="KW-0732">Signal</keyword>
<feature type="domain" description="Polysaccharide export protein N-terminal" evidence="3">
    <location>
        <begin position="99"/>
        <end position="173"/>
    </location>
</feature>
<dbReference type="Proteomes" id="UP000536835">
    <property type="component" value="Unassembled WGS sequence"/>
</dbReference>
<dbReference type="RefSeq" id="WP_173199540.1">
    <property type="nucleotide sequence ID" value="NZ_JABFCX010000003.1"/>
</dbReference>
<feature type="domain" description="Soluble ligand binding" evidence="4">
    <location>
        <begin position="477"/>
        <end position="522"/>
    </location>
</feature>
<name>A0A7Y3RP19_9PROT</name>
<dbReference type="Pfam" id="PF02563">
    <property type="entry name" value="Poly_export"/>
    <property type="match status" value="1"/>
</dbReference>
<reference evidence="5 6" key="1">
    <citation type="submission" date="2020-05" db="EMBL/GenBank/DDBJ databases">
        <title>Parvularcula mediterraneae sp. nov., isolated from polypropylene straw from shallow seawater of the seashore of Laganas in Zakynthos island, Greece.</title>
        <authorList>
            <person name="Szabo I."/>
            <person name="Al-Omari J."/>
            <person name="Rado J."/>
            <person name="Szerdahelyi G.S."/>
        </authorList>
    </citation>
    <scope>NUCLEOTIDE SEQUENCE [LARGE SCALE GENOMIC DNA]</scope>
    <source>
        <strain evidence="5 6">ZS-1/3</strain>
    </source>
</reference>
<dbReference type="PANTHER" id="PTHR33619">
    <property type="entry name" value="POLYSACCHARIDE EXPORT PROTEIN GFCE-RELATED"/>
    <property type="match status" value="1"/>
</dbReference>
<dbReference type="GO" id="GO:0015159">
    <property type="term" value="F:polysaccharide transmembrane transporter activity"/>
    <property type="evidence" value="ECO:0007669"/>
    <property type="project" value="InterPro"/>
</dbReference>
<feature type="chain" id="PRO_5030828353" evidence="2">
    <location>
        <begin position="22"/>
        <end position="573"/>
    </location>
</feature>
<dbReference type="Gene3D" id="3.30.1950.10">
    <property type="entry name" value="wza like domain"/>
    <property type="match status" value="1"/>
</dbReference>
<protein>
    <submittedName>
        <fullName evidence="5">Polysaccharide export protein</fullName>
    </submittedName>
</protein>
<dbReference type="InterPro" id="IPR003715">
    <property type="entry name" value="Poly_export_N"/>
</dbReference>
<evidence type="ECO:0000313" key="5">
    <source>
        <dbReference type="EMBL" id="NNU16767.1"/>
    </source>
</evidence>
<evidence type="ECO:0000259" key="4">
    <source>
        <dbReference type="Pfam" id="PF10531"/>
    </source>
</evidence>
<evidence type="ECO:0000256" key="2">
    <source>
        <dbReference type="SAM" id="SignalP"/>
    </source>
</evidence>